<evidence type="ECO:0000313" key="1">
    <source>
        <dbReference type="EMBL" id="KHJ86998.1"/>
    </source>
</evidence>
<organism evidence="1 2">
    <name type="scientific">Oesophagostomum dentatum</name>
    <name type="common">Nodular worm</name>
    <dbReference type="NCBI Taxonomy" id="61180"/>
    <lineage>
        <taxon>Eukaryota</taxon>
        <taxon>Metazoa</taxon>
        <taxon>Ecdysozoa</taxon>
        <taxon>Nematoda</taxon>
        <taxon>Chromadorea</taxon>
        <taxon>Rhabditida</taxon>
        <taxon>Rhabditina</taxon>
        <taxon>Rhabditomorpha</taxon>
        <taxon>Strongyloidea</taxon>
        <taxon>Strongylidae</taxon>
        <taxon>Oesophagostomum</taxon>
    </lineage>
</organism>
<dbReference type="PANTHER" id="PTHR43319:SF4">
    <property type="entry name" value="BETA-LACTAMASE DOMAIN-CONTAINING PROTEIN 2"/>
    <property type="match status" value="1"/>
</dbReference>
<dbReference type="SUPFAM" id="SSF56601">
    <property type="entry name" value="beta-lactamase/transpeptidase-like"/>
    <property type="match status" value="1"/>
</dbReference>
<dbReference type="Gene3D" id="3.40.710.10">
    <property type="entry name" value="DD-peptidase/beta-lactamase superfamily"/>
    <property type="match status" value="1"/>
</dbReference>
<dbReference type="Proteomes" id="UP000053660">
    <property type="component" value="Unassembled WGS sequence"/>
</dbReference>
<name>A0A0B1SNS9_OESDE</name>
<dbReference type="PANTHER" id="PTHR43319">
    <property type="entry name" value="BETA-LACTAMASE-RELATED"/>
    <property type="match status" value="1"/>
</dbReference>
<reference evidence="1 2" key="1">
    <citation type="submission" date="2014-03" db="EMBL/GenBank/DDBJ databases">
        <title>Draft genome of the hookworm Oesophagostomum dentatum.</title>
        <authorList>
            <person name="Mitreva M."/>
        </authorList>
    </citation>
    <scope>NUCLEOTIDE SEQUENCE [LARGE SCALE GENOMIC DNA]</scope>
    <source>
        <strain evidence="1 2">OD-Hann</strain>
    </source>
</reference>
<proteinExistence type="predicted"/>
<dbReference type="EMBL" id="KN558827">
    <property type="protein sequence ID" value="KHJ86998.1"/>
    <property type="molecule type" value="Genomic_DNA"/>
</dbReference>
<keyword evidence="2" id="KW-1185">Reference proteome</keyword>
<dbReference type="InterPro" id="IPR012338">
    <property type="entry name" value="Beta-lactam/transpept-like"/>
</dbReference>
<accession>A0A0B1SNS9</accession>
<protein>
    <submittedName>
        <fullName evidence="1">Uncharacterized protein</fullName>
    </submittedName>
</protein>
<evidence type="ECO:0000313" key="2">
    <source>
        <dbReference type="Proteomes" id="UP000053660"/>
    </source>
</evidence>
<dbReference type="AlphaFoldDB" id="A0A0B1SNS9"/>
<gene>
    <name evidence="1" type="ORF">OESDEN_13237</name>
</gene>
<dbReference type="InterPro" id="IPR052907">
    <property type="entry name" value="Beta-lactamase/esterase"/>
</dbReference>
<sequence>MSPATFKALTSDYVLQRDVVTGAYVPRGPGLMIKKLLHNNVTVELLGHSGYGGQNVRVDLANNLTIAYMSNALKNRQYSNNDK</sequence>
<dbReference type="OrthoDB" id="5946976at2759"/>